<dbReference type="EMBL" id="BMQC01000020">
    <property type="protein sequence ID" value="GGK41322.1"/>
    <property type="molecule type" value="Genomic_DNA"/>
</dbReference>
<keyword evidence="1" id="KW-1133">Transmembrane helix</keyword>
<feature type="transmembrane region" description="Helical" evidence="1">
    <location>
        <begin position="6"/>
        <end position="27"/>
    </location>
</feature>
<evidence type="ECO:0000313" key="3">
    <source>
        <dbReference type="Proteomes" id="UP000662200"/>
    </source>
</evidence>
<feature type="transmembrane region" description="Helical" evidence="1">
    <location>
        <begin position="34"/>
        <end position="51"/>
    </location>
</feature>
<protein>
    <submittedName>
        <fullName evidence="2">Uncharacterized protein</fullName>
    </submittedName>
</protein>
<reference evidence="2" key="1">
    <citation type="journal article" date="2014" name="Int. J. Syst. Evol. Microbiol.">
        <title>Complete genome sequence of Corynebacterium casei LMG S-19264T (=DSM 44701T), isolated from a smear-ripened cheese.</title>
        <authorList>
            <consortium name="US DOE Joint Genome Institute (JGI-PGF)"/>
            <person name="Walter F."/>
            <person name="Albersmeier A."/>
            <person name="Kalinowski J."/>
            <person name="Ruckert C."/>
        </authorList>
    </citation>
    <scope>NUCLEOTIDE SEQUENCE</scope>
    <source>
        <strain evidence="2">JCM 3091</strain>
    </source>
</reference>
<feature type="transmembrane region" description="Helical" evidence="1">
    <location>
        <begin position="57"/>
        <end position="76"/>
    </location>
</feature>
<proteinExistence type="predicted"/>
<evidence type="ECO:0000313" key="2">
    <source>
        <dbReference type="EMBL" id="GGK41322.1"/>
    </source>
</evidence>
<feature type="transmembrane region" description="Helical" evidence="1">
    <location>
        <begin position="108"/>
        <end position="128"/>
    </location>
</feature>
<dbReference type="AlphaFoldDB" id="A0A8J3BQ63"/>
<keyword evidence="3" id="KW-1185">Reference proteome</keyword>
<dbReference type="Proteomes" id="UP000662200">
    <property type="component" value="Unassembled WGS sequence"/>
</dbReference>
<gene>
    <name evidence="2" type="ORF">GCM10010124_37730</name>
</gene>
<comment type="caution">
    <text evidence="2">The sequence shown here is derived from an EMBL/GenBank/DDBJ whole genome shotgun (WGS) entry which is preliminary data.</text>
</comment>
<organism evidence="2 3">
    <name type="scientific">Pilimelia terevasa</name>
    <dbReference type="NCBI Taxonomy" id="53372"/>
    <lineage>
        <taxon>Bacteria</taxon>
        <taxon>Bacillati</taxon>
        <taxon>Actinomycetota</taxon>
        <taxon>Actinomycetes</taxon>
        <taxon>Micromonosporales</taxon>
        <taxon>Micromonosporaceae</taxon>
        <taxon>Pilimelia</taxon>
    </lineage>
</organism>
<name>A0A8J3BQ63_9ACTN</name>
<dbReference type="RefSeq" id="WP_189115698.1">
    <property type="nucleotide sequence ID" value="NZ_BMQC01000020.1"/>
</dbReference>
<reference evidence="2" key="2">
    <citation type="submission" date="2020-09" db="EMBL/GenBank/DDBJ databases">
        <authorList>
            <person name="Sun Q."/>
            <person name="Ohkuma M."/>
        </authorList>
    </citation>
    <scope>NUCLEOTIDE SEQUENCE</scope>
    <source>
        <strain evidence="2">JCM 3091</strain>
    </source>
</reference>
<feature type="transmembrane region" description="Helical" evidence="1">
    <location>
        <begin position="83"/>
        <end position="102"/>
    </location>
</feature>
<keyword evidence="1" id="KW-0812">Transmembrane</keyword>
<sequence>MIALLNFIFIYVLAVVPVLVVAAVAVWPPRPWQVALVLAAPLITLAAVLGVPLFENLGWLSTIGVPYAVLTVAPALPWRRWWASLAVPGTVLMVCAIFVIVAEALPEVLFYLALPTFLALGAIVRALFSGYRRPVMRKP</sequence>
<keyword evidence="1" id="KW-0472">Membrane</keyword>
<accession>A0A8J3BQ63</accession>
<evidence type="ECO:0000256" key="1">
    <source>
        <dbReference type="SAM" id="Phobius"/>
    </source>
</evidence>